<dbReference type="Proteomes" id="UP000799438">
    <property type="component" value="Unassembled WGS sequence"/>
</dbReference>
<dbReference type="RefSeq" id="XP_033397572.1">
    <property type="nucleotide sequence ID" value="XM_033543205.1"/>
</dbReference>
<protein>
    <submittedName>
        <fullName evidence="1">Uncharacterized protein</fullName>
    </submittedName>
</protein>
<keyword evidence="2" id="KW-1185">Reference proteome</keyword>
<accession>A0A6A6BCK0</accession>
<proteinExistence type="predicted"/>
<name>A0A6A6BCK0_9PEZI</name>
<dbReference type="GeneID" id="54300702"/>
<gene>
    <name evidence="1" type="ORF">K452DRAFT_308912</name>
</gene>
<reference evidence="1" key="1">
    <citation type="journal article" date="2020" name="Stud. Mycol.">
        <title>101 Dothideomycetes genomes: a test case for predicting lifestyles and emergence of pathogens.</title>
        <authorList>
            <person name="Haridas S."/>
            <person name="Albert R."/>
            <person name="Binder M."/>
            <person name="Bloem J."/>
            <person name="Labutti K."/>
            <person name="Salamov A."/>
            <person name="Andreopoulos B."/>
            <person name="Baker S."/>
            <person name="Barry K."/>
            <person name="Bills G."/>
            <person name="Bluhm B."/>
            <person name="Cannon C."/>
            <person name="Castanera R."/>
            <person name="Culley D."/>
            <person name="Daum C."/>
            <person name="Ezra D."/>
            <person name="Gonzalez J."/>
            <person name="Henrissat B."/>
            <person name="Kuo A."/>
            <person name="Liang C."/>
            <person name="Lipzen A."/>
            <person name="Lutzoni F."/>
            <person name="Magnuson J."/>
            <person name="Mondo S."/>
            <person name="Nolan M."/>
            <person name="Ohm R."/>
            <person name="Pangilinan J."/>
            <person name="Park H.-J."/>
            <person name="Ramirez L."/>
            <person name="Alfaro M."/>
            <person name="Sun H."/>
            <person name="Tritt A."/>
            <person name="Yoshinaga Y."/>
            <person name="Zwiers L.-H."/>
            <person name="Turgeon B."/>
            <person name="Goodwin S."/>
            <person name="Spatafora J."/>
            <person name="Crous P."/>
            <person name="Grigoriev I."/>
        </authorList>
    </citation>
    <scope>NUCLEOTIDE SEQUENCE</scope>
    <source>
        <strain evidence="1">CBS 121167</strain>
    </source>
</reference>
<dbReference type="AlphaFoldDB" id="A0A6A6BCK0"/>
<evidence type="ECO:0000313" key="1">
    <source>
        <dbReference type="EMBL" id="KAF2141860.1"/>
    </source>
</evidence>
<sequence>MLPTVRCDLASLLFSLVIIPYSEYQISATPSLQILSLFPLYGCLCSLSPIFCALLIDASSTPDLEQLTNLILNLLCDYGFSNCSSSVENAALLRFYGRWACLRVPRASRPYVVRDACYYSTLTRQSSPTRSSIKVSISIAHGGRKSLIITAVKTSSVMPSKHALEMQTHGAQQAHAVYNPTGVKVVSSLERPASEEATRPCHAPTSRAQSPYVYRTEVLMFVASKVVKPSSALKRTALQRA</sequence>
<dbReference type="EMBL" id="ML995486">
    <property type="protein sequence ID" value="KAF2141860.1"/>
    <property type="molecule type" value="Genomic_DNA"/>
</dbReference>
<organism evidence="1 2">
    <name type="scientific">Aplosporella prunicola CBS 121167</name>
    <dbReference type="NCBI Taxonomy" id="1176127"/>
    <lineage>
        <taxon>Eukaryota</taxon>
        <taxon>Fungi</taxon>
        <taxon>Dikarya</taxon>
        <taxon>Ascomycota</taxon>
        <taxon>Pezizomycotina</taxon>
        <taxon>Dothideomycetes</taxon>
        <taxon>Dothideomycetes incertae sedis</taxon>
        <taxon>Botryosphaeriales</taxon>
        <taxon>Aplosporellaceae</taxon>
        <taxon>Aplosporella</taxon>
    </lineage>
</organism>
<evidence type="ECO:0000313" key="2">
    <source>
        <dbReference type="Proteomes" id="UP000799438"/>
    </source>
</evidence>